<evidence type="ECO:0000256" key="9">
    <source>
        <dbReference type="ARBA" id="ARBA00023270"/>
    </source>
</evidence>
<keyword evidence="14" id="KW-1185">Reference proteome</keyword>
<evidence type="ECO:0000256" key="2">
    <source>
        <dbReference type="ARBA" id="ARBA00004496"/>
    </source>
</evidence>
<dbReference type="InterPro" id="IPR004732">
    <property type="entry name" value="Transaldolase_2"/>
</dbReference>
<organism evidence="13 14">
    <name type="scientific">Aeriscardovia aeriphila</name>
    <dbReference type="NCBI Taxonomy" id="218139"/>
    <lineage>
        <taxon>Bacteria</taxon>
        <taxon>Bacillati</taxon>
        <taxon>Actinomycetota</taxon>
        <taxon>Actinomycetes</taxon>
        <taxon>Bifidobacteriales</taxon>
        <taxon>Bifidobacteriaceae</taxon>
        <taxon>Aeriscardovia</taxon>
    </lineage>
</organism>
<sequence>MAENVNTQRTSDNGVSIWLDDLDRTRITSGNLQELIDNFNVVGVTTNPSIFQKALAQVGPYDEQLKELGRIPVDDAIRELTTTDVRNATDIFRGVAEASGWVNGRVSIEVDPRLAHETEKTEEQAVVLWNKVDRPNAMIKIPATLEGLPAITSTLAKGISVNVTLIFSIERYQQVIDAYMKGMELAAENGHDLSKMQSVASFFVSRVDTAVDKILEEIGTDEAKALEGKAAVANAQIAYELFLKNFTNNPRWDALAAKGAHVQRPLWASTSVKNPNYNPTLYVDSLINKDIVNTMPEKTLKAISEQGKGTVSITEESIAESHKVMDSLKALGVNIKDVTDKLEADGVAKFIASWDSVIEDVQKGIDRVNA</sequence>
<comment type="similarity">
    <text evidence="4 11">Belongs to the transaldolase family. Type 2 subfamily.</text>
</comment>
<evidence type="ECO:0000256" key="5">
    <source>
        <dbReference type="ARBA" id="ARBA00013151"/>
    </source>
</evidence>
<dbReference type="Proteomes" id="UP000715651">
    <property type="component" value="Unassembled WGS sequence"/>
</dbReference>
<feature type="active site" description="Schiff-base intermediate with substrate" evidence="11">
    <location>
        <position position="140"/>
    </location>
</feature>
<dbReference type="Gene3D" id="3.20.20.70">
    <property type="entry name" value="Aldolase class I"/>
    <property type="match status" value="1"/>
</dbReference>
<keyword evidence="8 11" id="KW-0570">Pentose shunt</keyword>
<keyword evidence="7 11" id="KW-0808">Transferase</keyword>
<evidence type="ECO:0000256" key="8">
    <source>
        <dbReference type="ARBA" id="ARBA00023126"/>
    </source>
</evidence>
<protein>
    <recommendedName>
        <fullName evidence="5 11">Transaldolase</fullName>
        <ecNumber evidence="5 11">2.2.1.2</ecNumber>
    </recommendedName>
</protein>
<dbReference type="Pfam" id="PF00923">
    <property type="entry name" value="TAL_FSA"/>
    <property type="match status" value="1"/>
</dbReference>
<dbReference type="UniPathway" id="UPA00115">
    <property type="reaction ID" value="UER00414"/>
</dbReference>
<evidence type="ECO:0000256" key="1">
    <source>
        <dbReference type="ARBA" id="ARBA00003518"/>
    </source>
</evidence>
<accession>A0A261FA26</accession>
<dbReference type="NCBIfam" id="NF002881">
    <property type="entry name" value="PRK03343.1"/>
    <property type="match status" value="1"/>
</dbReference>
<evidence type="ECO:0000256" key="4">
    <source>
        <dbReference type="ARBA" id="ARBA00008426"/>
    </source>
</evidence>
<reference evidence="12" key="2">
    <citation type="journal article" date="2021" name="PeerJ">
        <title>Extensive microbial diversity within the chicken gut microbiome revealed by metagenomics and culture.</title>
        <authorList>
            <person name="Gilroy R."/>
            <person name="Ravi A."/>
            <person name="Getino M."/>
            <person name="Pursley I."/>
            <person name="Horton D.L."/>
            <person name="Alikhan N.F."/>
            <person name="Baker D."/>
            <person name="Gharbi K."/>
            <person name="Hall N."/>
            <person name="Watson M."/>
            <person name="Adriaenssens E.M."/>
            <person name="Foster-Nyarko E."/>
            <person name="Jarju S."/>
            <person name="Secka A."/>
            <person name="Antonio M."/>
            <person name="Oren A."/>
            <person name="Chaudhuri R.R."/>
            <person name="La Ragione R."/>
            <person name="Hildebrand F."/>
            <person name="Pallen M.J."/>
        </authorList>
    </citation>
    <scope>NUCLEOTIDE SEQUENCE</scope>
    <source>
        <strain evidence="12">578</strain>
    </source>
</reference>
<name>A0A261FA26_9BIFI</name>
<dbReference type="EMBL" id="MWWU01000002">
    <property type="protein sequence ID" value="OZG56001.1"/>
    <property type="molecule type" value="Genomic_DNA"/>
</dbReference>
<dbReference type="RefSeq" id="WP_094689578.1">
    <property type="nucleotide sequence ID" value="NZ_JACBYZ010000001.1"/>
</dbReference>
<dbReference type="HAMAP" id="MF_00493">
    <property type="entry name" value="Transaldolase_2"/>
    <property type="match status" value="1"/>
</dbReference>
<comment type="subcellular location">
    <subcellularLocation>
        <location evidence="2 11">Cytoplasm</location>
    </subcellularLocation>
</comment>
<evidence type="ECO:0000313" key="13">
    <source>
        <dbReference type="EMBL" id="OZG56001.1"/>
    </source>
</evidence>
<keyword evidence="9 11" id="KW-0704">Schiff base</keyword>
<proteinExistence type="inferred from homology"/>
<reference evidence="13 14" key="1">
    <citation type="journal article" date="2017" name="BMC Genomics">
        <title>Comparative genomic and phylogenomic analyses of the Bifidobacteriaceae family.</title>
        <authorList>
            <person name="Lugli G.A."/>
            <person name="Milani C."/>
            <person name="Turroni F."/>
            <person name="Duranti S."/>
            <person name="Mancabelli L."/>
            <person name="Mangifesta M."/>
            <person name="Ferrario C."/>
            <person name="Modesto M."/>
            <person name="Mattarelli P."/>
            <person name="Jiri K."/>
            <person name="van Sinderen D."/>
            <person name="Ventura M."/>
        </authorList>
    </citation>
    <scope>NUCLEOTIDE SEQUENCE [LARGE SCALE GENOMIC DNA]</scope>
    <source>
        <strain evidence="13 14">LMG 21773</strain>
    </source>
</reference>
<evidence type="ECO:0000256" key="6">
    <source>
        <dbReference type="ARBA" id="ARBA00022490"/>
    </source>
</evidence>
<dbReference type="OrthoDB" id="9809101at2"/>
<dbReference type="GO" id="GO:0006098">
    <property type="term" value="P:pentose-phosphate shunt"/>
    <property type="evidence" value="ECO:0007669"/>
    <property type="project" value="UniProtKB-UniRule"/>
</dbReference>
<dbReference type="Proteomes" id="UP000228976">
    <property type="component" value="Unassembled WGS sequence"/>
</dbReference>
<dbReference type="InterPro" id="IPR018225">
    <property type="entry name" value="Transaldolase_AS"/>
</dbReference>
<comment type="function">
    <text evidence="1 11">Transaldolase is important for the balance of metabolites in the pentose-phosphate pathway.</text>
</comment>
<dbReference type="AlphaFoldDB" id="A0A261FA26"/>
<comment type="catalytic activity">
    <reaction evidence="10 11">
        <text>D-sedoheptulose 7-phosphate + D-glyceraldehyde 3-phosphate = D-erythrose 4-phosphate + beta-D-fructose 6-phosphate</text>
        <dbReference type="Rhea" id="RHEA:17053"/>
        <dbReference type="ChEBI" id="CHEBI:16897"/>
        <dbReference type="ChEBI" id="CHEBI:57483"/>
        <dbReference type="ChEBI" id="CHEBI:57634"/>
        <dbReference type="ChEBI" id="CHEBI:59776"/>
        <dbReference type="EC" id="2.2.1.2"/>
    </reaction>
</comment>
<gene>
    <name evidence="11 12" type="primary">tal</name>
    <name evidence="13" type="ORF">AEAE_0489</name>
    <name evidence="12" type="ORF">K8U78_04380</name>
</gene>
<dbReference type="SUPFAM" id="SSF51569">
    <property type="entry name" value="Aldolase"/>
    <property type="match status" value="1"/>
</dbReference>
<dbReference type="CDD" id="cd00955">
    <property type="entry name" value="Transaldolase_like"/>
    <property type="match status" value="1"/>
</dbReference>
<dbReference type="EC" id="2.2.1.2" evidence="5 11"/>
<dbReference type="PIRSF" id="PIRSF036915">
    <property type="entry name" value="Trnald_Bac_Plnt"/>
    <property type="match status" value="1"/>
</dbReference>
<dbReference type="PROSITE" id="PS01054">
    <property type="entry name" value="TRANSALDOLASE_1"/>
    <property type="match status" value="1"/>
</dbReference>
<reference evidence="12" key="3">
    <citation type="submission" date="2021-09" db="EMBL/GenBank/DDBJ databases">
        <authorList>
            <person name="Gilroy R."/>
        </authorList>
    </citation>
    <scope>NUCLEOTIDE SEQUENCE</scope>
    <source>
        <strain evidence="12">578</strain>
    </source>
</reference>
<evidence type="ECO:0000256" key="10">
    <source>
        <dbReference type="ARBA" id="ARBA00048810"/>
    </source>
</evidence>
<evidence type="ECO:0000256" key="3">
    <source>
        <dbReference type="ARBA" id="ARBA00004857"/>
    </source>
</evidence>
<comment type="caution">
    <text evidence="13">The sequence shown here is derived from an EMBL/GenBank/DDBJ whole genome shotgun (WGS) entry which is preliminary data.</text>
</comment>
<keyword evidence="6 11" id="KW-0963">Cytoplasm</keyword>
<dbReference type="PANTHER" id="PTHR10683">
    <property type="entry name" value="TRANSALDOLASE"/>
    <property type="match status" value="1"/>
</dbReference>
<dbReference type="EMBL" id="DYWK01000006">
    <property type="protein sequence ID" value="HJF18371.1"/>
    <property type="molecule type" value="Genomic_DNA"/>
</dbReference>
<dbReference type="InterPro" id="IPR001585">
    <property type="entry name" value="TAL/FSA"/>
</dbReference>
<evidence type="ECO:0000313" key="14">
    <source>
        <dbReference type="Proteomes" id="UP000228976"/>
    </source>
</evidence>
<comment type="pathway">
    <text evidence="3 11">Carbohydrate degradation; pentose phosphate pathway; D-glyceraldehyde 3-phosphate and beta-D-fructose 6-phosphate from D-ribose 5-phosphate and D-xylulose 5-phosphate (non-oxidative stage): step 2/3.</text>
</comment>
<evidence type="ECO:0000313" key="12">
    <source>
        <dbReference type="EMBL" id="HJF18371.1"/>
    </source>
</evidence>
<dbReference type="NCBIfam" id="TIGR00876">
    <property type="entry name" value="tal_mycobact"/>
    <property type="match status" value="1"/>
</dbReference>
<dbReference type="InterPro" id="IPR013785">
    <property type="entry name" value="Aldolase_TIM"/>
</dbReference>
<dbReference type="PANTHER" id="PTHR10683:SF31">
    <property type="entry name" value="TRANSALDOLASE"/>
    <property type="match status" value="1"/>
</dbReference>
<evidence type="ECO:0000256" key="11">
    <source>
        <dbReference type="HAMAP-Rule" id="MF_00493"/>
    </source>
</evidence>
<evidence type="ECO:0000256" key="7">
    <source>
        <dbReference type="ARBA" id="ARBA00022679"/>
    </source>
</evidence>
<dbReference type="GO" id="GO:0005975">
    <property type="term" value="P:carbohydrate metabolic process"/>
    <property type="evidence" value="ECO:0007669"/>
    <property type="project" value="InterPro"/>
</dbReference>
<dbReference type="GO" id="GO:0005737">
    <property type="term" value="C:cytoplasm"/>
    <property type="evidence" value="ECO:0007669"/>
    <property type="project" value="UniProtKB-SubCell"/>
</dbReference>
<dbReference type="GO" id="GO:0004801">
    <property type="term" value="F:transaldolase activity"/>
    <property type="evidence" value="ECO:0007669"/>
    <property type="project" value="UniProtKB-UniRule"/>
</dbReference>